<keyword evidence="4" id="KW-0804">Transcription</keyword>
<dbReference type="InterPro" id="IPR004823">
    <property type="entry name" value="TAF_TATA-bd_Histone-like_dom"/>
</dbReference>
<dbReference type="SUPFAM" id="SSF47113">
    <property type="entry name" value="Histone-fold"/>
    <property type="match status" value="1"/>
</dbReference>
<proteinExistence type="inferred from homology"/>
<dbReference type="GO" id="GO:0016251">
    <property type="term" value="F:RNA polymerase II general transcription initiation factor activity"/>
    <property type="evidence" value="ECO:0007669"/>
    <property type="project" value="InterPro"/>
</dbReference>
<evidence type="ECO:0000256" key="2">
    <source>
        <dbReference type="ARBA" id="ARBA00007688"/>
    </source>
</evidence>
<keyword evidence="9" id="KW-1185">Reference proteome</keyword>
<evidence type="ECO:0000313" key="9">
    <source>
        <dbReference type="Proteomes" id="UP000887013"/>
    </source>
</evidence>
<dbReference type="CDD" id="cd22931">
    <property type="entry name" value="HFD_TAF6"/>
    <property type="match status" value="1"/>
</dbReference>
<dbReference type="GO" id="GO:0046982">
    <property type="term" value="F:protein heterodimerization activity"/>
    <property type="evidence" value="ECO:0007669"/>
    <property type="project" value="InterPro"/>
</dbReference>
<dbReference type="AlphaFoldDB" id="A0A8X6NJ01"/>
<dbReference type="PANTHER" id="PTHR10221:SF9">
    <property type="entry name" value="TRANSCRIPTION INITIATION FACTOR TFIID SUBUNIT 6"/>
    <property type="match status" value="1"/>
</dbReference>
<dbReference type="Gene3D" id="1.10.20.10">
    <property type="entry name" value="Histone, subunit A"/>
    <property type="match status" value="1"/>
</dbReference>
<dbReference type="GO" id="GO:0005669">
    <property type="term" value="C:transcription factor TFIID complex"/>
    <property type="evidence" value="ECO:0007669"/>
    <property type="project" value="InterPro"/>
</dbReference>
<keyword evidence="5" id="KW-0539">Nucleus</keyword>
<evidence type="ECO:0000256" key="6">
    <source>
        <dbReference type="ARBA" id="ARBA00040091"/>
    </source>
</evidence>
<evidence type="ECO:0000256" key="4">
    <source>
        <dbReference type="ARBA" id="ARBA00023163"/>
    </source>
</evidence>
<dbReference type="Pfam" id="PF02969">
    <property type="entry name" value="TAF"/>
    <property type="match status" value="1"/>
</dbReference>
<comment type="similarity">
    <text evidence="2">Belongs to the TAF6 family.</text>
</comment>
<evidence type="ECO:0000313" key="8">
    <source>
        <dbReference type="EMBL" id="GFT16740.1"/>
    </source>
</evidence>
<dbReference type="InterPro" id="IPR037796">
    <property type="entry name" value="TAF6"/>
</dbReference>
<dbReference type="PANTHER" id="PTHR10221">
    <property type="entry name" value="TRANSCRIPTION INITIATION FACTOR TFIID SUBUNIT 6"/>
    <property type="match status" value="1"/>
</dbReference>
<dbReference type="Proteomes" id="UP000887013">
    <property type="component" value="Unassembled WGS sequence"/>
</dbReference>
<dbReference type="FunFam" id="1.10.20.10:FF:000030">
    <property type="entry name" value="Transcription initiation factor TFIID subunit 6"/>
    <property type="match status" value="1"/>
</dbReference>
<dbReference type="InterPro" id="IPR009072">
    <property type="entry name" value="Histone-fold"/>
</dbReference>
<feature type="domain" description="TATA box binding protein associated factor (TAF) histone-like fold" evidence="7">
    <location>
        <begin position="12"/>
        <end position="76"/>
    </location>
</feature>
<dbReference type="GO" id="GO:0051123">
    <property type="term" value="P:RNA polymerase II preinitiation complex assembly"/>
    <property type="evidence" value="ECO:0007669"/>
    <property type="project" value="TreeGrafter"/>
</dbReference>
<comment type="subcellular location">
    <subcellularLocation>
        <location evidence="1">Nucleus</location>
    </subcellularLocation>
</comment>
<dbReference type="GO" id="GO:0046695">
    <property type="term" value="C:SLIK (SAGA-like) complex"/>
    <property type="evidence" value="ECO:0007669"/>
    <property type="project" value="InterPro"/>
</dbReference>
<name>A0A8X6NJ01_NEPPI</name>
<comment type="caution">
    <text evidence="8">The sequence shown here is derived from an EMBL/GenBank/DDBJ whole genome shotgun (WGS) entry which is preliminary data.</text>
</comment>
<dbReference type="EMBL" id="BMAW01058534">
    <property type="protein sequence ID" value="GFT16740.1"/>
    <property type="molecule type" value="Genomic_DNA"/>
</dbReference>
<evidence type="ECO:0000256" key="3">
    <source>
        <dbReference type="ARBA" id="ARBA00023015"/>
    </source>
</evidence>
<dbReference type="SMART" id="SM00803">
    <property type="entry name" value="TAF"/>
    <property type="match status" value="1"/>
</dbReference>
<keyword evidence="3" id="KW-0805">Transcription regulation</keyword>
<evidence type="ECO:0000256" key="5">
    <source>
        <dbReference type="ARBA" id="ARBA00023242"/>
    </source>
</evidence>
<protein>
    <recommendedName>
        <fullName evidence="6">Transcription initiation factor TFIID subunit 6</fullName>
    </recommendedName>
</protein>
<evidence type="ECO:0000256" key="1">
    <source>
        <dbReference type="ARBA" id="ARBA00004123"/>
    </source>
</evidence>
<reference evidence="8" key="1">
    <citation type="submission" date="2020-08" db="EMBL/GenBank/DDBJ databases">
        <title>Multicomponent nature underlies the extraordinary mechanical properties of spider dragline silk.</title>
        <authorList>
            <person name="Kono N."/>
            <person name="Nakamura H."/>
            <person name="Mori M."/>
            <person name="Yoshida Y."/>
            <person name="Ohtoshi R."/>
            <person name="Malay A.D."/>
            <person name="Moran D.A.P."/>
            <person name="Tomita M."/>
            <person name="Numata K."/>
            <person name="Arakawa K."/>
        </authorList>
    </citation>
    <scope>NUCLEOTIDE SEQUENCE</scope>
</reference>
<dbReference type="GO" id="GO:0003713">
    <property type="term" value="F:transcription coactivator activity"/>
    <property type="evidence" value="ECO:0007669"/>
    <property type="project" value="TreeGrafter"/>
</dbReference>
<accession>A0A8X6NJ01</accession>
<sequence>MASTFKESKASSHFSIESIKIIAESVGVSNLSDEAAKLLADDVTYRLKIIIQDAKKFMSHAKRKRLCISDLDHTLKVKNIE</sequence>
<feature type="non-terminal residue" evidence="8">
    <location>
        <position position="1"/>
    </location>
</feature>
<dbReference type="GO" id="GO:0000124">
    <property type="term" value="C:SAGA complex"/>
    <property type="evidence" value="ECO:0007669"/>
    <property type="project" value="InterPro"/>
</dbReference>
<gene>
    <name evidence="8" type="primary">Taf6</name>
    <name evidence="8" type="ORF">NPIL_569201</name>
</gene>
<dbReference type="OrthoDB" id="361039at2759"/>
<organism evidence="8 9">
    <name type="scientific">Nephila pilipes</name>
    <name type="common">Giant wood spider</name>
    <name type="synonym">Nephila maculata</name>
    <dbReference type="NCBI Taxonomy" id="299642"/>
    <lineage>
        <taxon>Eukaryota</taxon>
        <taxon>Metazoa</taxon>
        <taxon>Ecdysozoa</taxon>
        <taxon>Arthropoda</taxon>
        <taxon>Chelicerata</taxon>
        <taxon>Arachnida</taxon>
        <taxon>Araneae</taxon>
        <taxon>Araneomorphae</taxon>
        <taxon>Entelegynae</taxon>
        <taxon>Araneoidea</taxon>
        <taxon>Nephilidae</taxon>
        <taxon>Nephila</taxon>
    </lineage>
</organism>
<evidence type="ECO:0000259" key="7">
    <source>
        <dbReference type="SMART" id="SM00803"/>
    </source>
</evidence>